<organism evidence="1 2">
    <name type="scientific">Peronospora destructor</name>
    <dbReference type="NCBI Taxonomy" id="86335"/>
    <lineage>
        <taxon>Eukaryota</taxon>
        <taxon>Sar</taxon>
        <taxon>Stramenopiles</taxon>
        <taxon>Oomycota</taxon>
        <taxon>Peronosporomycetes</taxon>
        <taxon>Peronosporales</taxon>
        <taxon>Peronosporaceae</taxon>
        <taxon>Peronospora</taxon>
    </lineage>
</organism>
<dbReference type="SUPFAM" id="SSF48403">
    <property type="entry name" value="Ankyrin repeat"/>
    <property type="match status" value="1"/>
</dbReference>
<evidence type="ECO:0000313" key="2">
    <source>
        <dbReference type="Proteomes" id="UP001162029"/>
    </source>
</evidence>
<gene>
    <name evidence="1" type="ORF">PDE001_LOCUS7860</name>
</gene>
<comment type="caution">
    <text evidence="1">The sequence shown here is derived from an EMBL/GenBank/DDBJ whole genome shotgun (WGS) entry which is preliminary data.</text>
</comment>
<accession>A0AAV0UX54</accession>
<reference evidence="1" key="1">
    <citation type="submission" date="2022-12" db="EMBL/GenBank/DDBJ databases">
        <authorList>
            <person name="Webb A."/>
        </authorList>
    </citation>
    <scope>NUCLEOTIDE SEQUENCE</scope>
    <source>
        <strain evidence="1">Pd1</strain>
    </source>
</reference>
<sequence>MGTEAEQLMKGFGKMVKALLQRLRIKDPNSVVDRYGWTLLMQAINSVELEHTAVALLLLKNGAIASTTKFVATHSVGLKAEEESDDEFDYALFQACRFGHFSVKKEMLALGVDVIFALPSDGDRVLHVMSDMVGLLADNKKTGLTVMKIVQTAIDRCPLIILESKKVLKMYCLAFVHLLLTTSSVLRFISTFAPNSGAFVLAKSSCPVEIPTLSRTEATRKMIPRAEDYCTPNSDSGFC</sequence>
<dbReference type="Proteomes" id="UP001162029">
    <property type="component" value="Unassembled WGS sequence"/>
</dbReference>
<dbReference type="AlphaFoldDB" id="A0AAV0UX54"/>
<keyword evidence="2" id="KW-1185">Reference proteome</keyword>
<proteinExistence type="predicted"/>
<protein>
    <submittedName>
        <fullName evidence="1">Uncharacterized protein</fullName>
    </submittedName>
</protein>
<dbReference type="EMBL" id="CANTFM010001585">
    <property type="protein sequence ID" value="CAI5741530.1"/>
    <property type="molecule type" value="Genomic_DNA"/>
</dbReference>
<dbReference type="InterPro" id="IPR036770">
    <property type="entry name" value="Ankyrin_rpt-contain_sf"/>
</dbReference>
<evidence type="ECO:0000313" key="1">
    <source>
        <dbReference type="EMBL" id="CAI5741530.1"/>
    </source>
</evidence>
<name>A0AAV0UX54_9STRA</name>
<dbReference type="Gene3D" id="1.25.40.20">
    <property type="entry name" value="Ankyrin repeat-containing domain"/>
    <property type="match status" value="1"/>
</dbReference>